<dbReference type="SUPFAM" id="SSF82866">
    <property type="entry name" value="Multidrug efflux transporter AcrB transmembrane domain"/>
    <property type="match status" value="2"/>
</dbReference>
<accession>A0A9X2BYU6</accession>
<dbReference type="PANTHER" id="PTHR32063:SF0">
    <property type="entry name" value="SWARMING MOTILITY PROTEIN SWRC"/>
    <property type="match status" value="1"/>
</dbReference>
<dbReference type="EMBL" id="JAJLJH010000002">
    <property type="protein sequence ID" value="MCK9685983.1"/>
    <property type="molecule type" value="Genomic_DNA"/>
</dbReference>
<dbReference type="SUPFAM" id="SSF82714">
    <property type="entry name" value="Multidrug efflux transporter AcrB TolC docking domain, DN and DC subdomains"/>
    <property type="match status" value="2"/>
</dbReference>
<keyword evidence="2" id="KW-0812">Transmembrane</keyword>
<feature type="transmembrane region" description="Helical" evidence="2">
    <location>
        <begin position="460"/>
        <end position="482"/>
    </location>
</feature>
<feature type="transmembrane region" description="Helical" evidence="2">
    <location>
        <begin position="886"/>
        <end position="905"/>
    </location>
</feature>
<feature type="transmembrane region" description="Helical" evidence="2">
    <location>
        <begin position="1115"/>
        <end position="1135"/>
    </location>
</feature>
<dbReference type="Gene3D" id="3.30.70.1440">
    <property type="entry name" value="Multidrug efflux transporter AcrB pore domain"/>
    <property type="match status" value="1"/>
</dbReference>
<comment type="caution">
    <text evidence="3">The sequence shown here is derived from an EMBL/GenBank/DDBJ whole genome shotgun (WGS) entry which is preliminary data.</text>
</comment>
<dbReference type="Gene3D" id="3.30.70.1430">
    <property type="entry name" value="Multidrug efflux transporter AcrB pore domain"/>
    <property type="match status" value="2"/>
</dbReference>
<proteinExistence type="predicted"/>
<dbReference type="GO" id="GO:0042910">
    <property type="term" value="F:xenobiotic transmembrane transporter activity"/>
    <property type="evidence" value="ECO:0007669"/>
    <property type="project" value="TreeGrafter"/>
</dbReference>
<dbReference type="AlphaFoldDB" id="A0A9X2BYU6"/>
<keyword evidence="2" id="KW-1133">Transmembrane helix</keyword>
<feature type="transmembrane region" description="Helical" evidence="2">
    <location>
        <begin position="1063"/>
        <end position="1080"/>
    </location>
</feature>
<keyword evidence="2" id="KW-0472">Membrane</keyword>
<feature type="transmembrane region" description="Helical" evidence="2">
    <location>
        <begin position="1021"/>
        <end position="1042"/>
    </location>
</feature>
<protein>
    <submittedName>
        <fullName evidence="3">Efflux RND transporter permease subunit</fullName>
    </submittedName>
</protein>
<feature type="region of interest" description="Disordered" evidence="1">
    <location>
        <begin position="1141"/>
        <end position="1169"/>
    </location>
</feature>
<dbReference type="GO" id="GO:0005886">
    <property type="term" value="C:plasma membrane"/>
    <property type="evidence" value="ECO:0007669"/>
    <property type="project" value="TreeGrafter"/>
</dbReference>
<feature type="transmembrane region" description="Helical" evidence="2">
    <location>
        <begin position="991"/>
        <end position="1009"/>
    </location>
</feature>
<evidence type="ECO:0000313" key="4">
    <source>
        <dbReference type="Proteomes" id="UP001139353"/>
    </source>
</evidence>
<dbReference type="Proteomes" id="UP001139353">
    <property type="component" value="Unassembled WGS sequence"/>
</dbReference>
<reference evidence="3" key="1">
    <citation type="submission" date="2021-11" db="EMBL/GenBank/DDBJ databases">
        <title>BS-T2-15 a new species belonging to the Comamonadaceae family isolated from the soil of a French oak forest.</title>
        <authorList>
            <person name="Mieszkin S."/>
            <person name="Alain K."/>
        </authorList>
    </citation>
    <scope>NUCLEOTIDE SEQUENCE</scope>
    <source>
        <strain evidence="3">BS-T2-15</strain>
    </source>
</reference>
<dbReference type="RefSeq" id="WP_275682017.1">
    <property type="nucleotide sequence ID" value="NZ_JAJLJH010000002.1"/>
</dbReference>
<dbReference type="InterPro" id="IPR027463">
    <property type="entry name" value="AcrB_DN_DC_subdom"/>
</dbReference>
<feature type="transmembrane region" description="Helical" evidence="2">
    <location>
        <begin position="917"/>
        <end position="936"/>
    </location>
</feature>
<dbReference type="Gene3D" id="1.20.1640.10">
    <property type="entry name" value="Multidrug efflux transporter AcrB transmembrane domain"/>
    <property type="match status" value="2"/>
</dbReference>
<feature type="transmembrane region" description="Helical" evidence="2">
    <location>
        <begin position="1086"/>
        <end position="1103"/>
    </location>
</feature>
<dbReference type="Gene3D" id="3.30.70.1320">
    <property type="entry name" value="Multidrug efflux transporter AcrB pore domain like"/>
    <property type="match status" value="1"/>
</dbReference>
<dbReference type="PRINTS" id="PR00702">
    <property type="entry name" value="ACRIFLAVINRP"/>
</dbReference>
<dbReference type="PANTHER" id="PTHR32063">
    <property type="match status" value="1"/>
</dbReference>
<feature type="transmembrane region" description="Helical" evidence="2">
    <location>
        <begin position="361"/>
        <end position="381"/>
    </location>
</feature>
<feature type="compositionally biased region" description="Acidic residues" evidence="1">
    <location>
        <begin position="1158"/>
        <end position="1169"/>
    </location>
</feature>
<name>A0A9X2BYU6_9BURK</name>
<evidence type="ECO:0000256" key="1">
    <source>
        <dbReference type="SAM" id="MobiDB-lite"/>
    </source>
</evidence>
<gene>
    <name evidence="3" type="ORF">LPC04_09710</name>
</gene>
<feature type="transmembrane region" description="Helical" evidence="2">
    <location>
        <begin position="573"/>
        <end position="594"/>
    </location>
</feature>
<evidence type="ECO:0000256" key="2">
    <source>
        <dbReference type="SAM" id="Phobius"/>
    </source>
</evidence>
<dbReference type="Pfam" id="PF00873">
    <property type="entry name" value="ACR_tran"/>
    <property type="match status" value="2"/>
</dbReference>
<feature type="transmembrane region" description="Helical" evidence="2">
    <location>
        <begin position="12"/>
        <end position="29"/>
    </location>
</feature>
<organism evidence="3 4">
    <name type="scientific">Scleromatobacter humisilvae</name>
    <dbReference type="NCBI Taxonomy" id="2897159"/>
    <lineage>
        <taxon>Bacteria</taxon>
        <taxon>Pseudomonadati</taxon>
        <taxon>Pseudomonadota</taxon>
        <taxon>Betaproteobacteria</taxon>
        <taxon>Burkholderiales</taxon>
        <taxon>Sphaerotilaceae</taxon>
        <taxon>Scleromatobacter</taxon>
    </lineage>
</organism>
<feature type="transmembrane region" description="Helical" evidence="2">
    <location>
        <begin position="432"/>
        <end position="454"/>
    </location>
</feature>
<evidence type="ECO:0000313" key="3">
    <source>
        <dbReference type="EMBL" id="MCK9685983.1"/>
    </source>
</evidence>
<dbReference type="SUPFAM" id="SSF82693">
    <property type="entry name" value="Multidrug efflux transporter AcrB pore domain, PN1, PN2, PC1 and PC2 subdomains"/>
    <property type="match status" value="3"/>
</dbReference>
<dbReference type="InterPro" id="IPR001036">
    <property type="entry name" value="Acrflvin-R"/>
</dbReference>
<feature type="transmembrane region" description="Helical" evidence="2">
    <location>
        <begin position="942"/>
        <end position="963"/>
    </location>
</feature>
<keyword evidence="4" id="KW-1185">Reference proteome</keyword>
<dbReference type="Gene3D" id="3.30.2090.10">
    <property type="entry name" value="Multidrug efflux transporter AcrB TolC docking domain, DN and DC subdomains"/>
    <property type="match status" value="2"/>
</dbReference>
<sequence>MWMTRVSINNPVFATMVMVALCVLGLFSYQRLGVEQMPDISPPVVFINVQYPGASPGAVETEITKPLEDALNGIAGVKMIRSNSYEGRSETYVEFKISVDMTRATQEVRDKVSVVQSGFNRDVKPPFISRFDNENAQPTVVLALLANGRSDRELSLIADQTVQKRLTSVEGVARVTPLGLVTRQVRIDLDPQRLRGFGLTPADVSAALVRANTDQPVGMLQNRNEDSLVRVEGRVLDPKQFNNVVISRNASGGVVMLGDVGQLVEREQEPDSLSRINGKAAVTFNIYKQQDANIVRTGDAIKAAADEMRKTLPPGVELKMIYANSDWVAQSLDGVKKTLGEGALLTIAIVFLFLHSWRSTIITGLTLPISVIASFIAINAFGFTLNFMTMMALSLCIGLLIDDAIVVRENIVRHVAMGQDHHTAARKGTDEIGLAVMATTFAICAVFVPVAFMKGIVGKFFFPFGITVVSAVIVSLFVSFTLDPMLSSIWRDPPAVAMQRLWGIGHMMRGVDWGMAKLHHTYERLITWAFSGRRYRVFVPPVPAYGFGFGANGQRLTGGKRGLRFATLTPRGIVLWSAVGTFVAAIGLATTIGAEAIPQTDQSYTGMNITMPVGTSLARADEKMKQVEAIIGALPEVDSLSTQVGGDNGHNTAYVGIVLKPRHERKLNQFQVEDEIRKRLEGLPGISVALGNRPIFISILGPDPTVLDQITADLGAKIKKVKGVTDFESSVKPGLPAYAVRVRQDAARQLGITPQQLAGSLRAYVQGDVSTYWTTPDGQQVEVQLRLPQASRESVAQLNKLPVAFSADGTPVPLESVATIEPVTNPDVIKRQDLQRRQAVYAGVDVKSGRTVGQVNADIDKIVKATVLPPGYRFDVGGAAQDQDDIFGNIGSALGLALIFIYIVLASQFGSFLQPLAIMASLPLSLIGVMISLKLFQSTINLFSLIGLIMLMGLVTKNAILLVDFANHARKAGATLAEAVLSAGQIRMRPIIMTTAAMVFGMFPLALALDEGGELQAPMGRAIIGGVITSTLLTLVVVPVIYAYIEQWVGFFKTRLDASSRGAVIAAVLTGLVGIVLAISGVPMPGVAAVMAAAIAISVWACWSYAKANHYHRGWAAMGLLGMLGFMILAFLRPIQDGGPPEELSMIAPQSKAADSQPDSEPEADSVMA</sequence>